<accession>A0A1H3X3Y6</accession>
<protein>
    <recommendedName>
        <fullName evidence="4">Glycerophosphoryl diester phosphodiesterase membrane domain-containing protein</fullName>
    </recommendedName>
</protein>
<reference evidence="2 3" key="1">
    <citation type="submission" date="2016-10" db="EMBL/GenBank/DDBJ databases">
        <authorList>
            <person name="de Groot N.N."/>
        </authorList>
    </citation>
    <scope>NUCLEOTIDE SEQUENCE [LARGE SCALE GENOMIC DNA]</scope>
    <source>
        <strain evidence="2 3">CGMCC 1.8712</strain>
    </source>
</reference>
<evidence type="ECO:0000313" key="2">
    <source>
        <dbReference type="EMBL" id="SDZ93334.1"/>
    </source>
</evidence>
<keyword evidence="3" id="KW-1185">Reference proteome</keyword>
<dbReference type="Proteomes" id="UP000236755">
    <property type="component" value="Unassembled WGS sequence"/>
</dbReference>
<feature type="transmembrane region" description="Helical" evidence="1">
    <location>
        <begin position="196"/>
        <end position="218"/>
    </location>
</feature>
<feature type="transmembrane region" description="Helical" evidence="1">
    <location>
        <begin position="60"/>
        <end position="79"/>
    </location>
</feature>
<feature type="transmembrane region" description="Helical" evidence="1">
    <location>
        <begin position="130"/>
        <end position="152"/>
    </location>
</feature>
<name>A0A1H3X3Y6_9EURY</name>
<keyword evidence="1" id="KW-1133">Transmembrane helix</keyword>
<gene>
    <name evidence="2" type="ORF">SAMN04488065_1300</name>
</gene>
<evidence type="ECO:0000256" key="1">
    <source>
        <dbReference type="SAM" id="Phobius"/>
    </source>
</evidence>
<keyword evidence="1" id="KW-0812">Transmembrane</keyword>
<proteinExistence type="predicted"/>
<dbReference type="EMBL" id="FNQT01000001">
    <property type="protein sequence ID" value="SDZ93334.1"/>
    <property type="molecule type" value="Genomic_DNA"/>
</dbReference>
<sequence>MTLLGTSDAARSRAAALVAALLVAVATWNVLLNTLVARTGIASSMQIVYDLVVPLSRTGAAGGLLAATVAIAVLLAALARTVAPDVDALGAGETPLETALAYGRAVVVALAGTLAAGLGLALLVVPGLVVLVHLPLVFVAVATDGTSILQAVERTRARARGSRPRIAAVCLAVVAVPLALAVIATLTALVAPVVELALGVLVTTAAAAAGIVAFTALANSLGETTPGGSRTDRVAPGSSRQL</sequence>
<keyword evidence="1" id="KW-0472">Membrane</keyword>
<feature type="transmembrane region" description="Helical" evidence="1">
    <location>
        <begin position="164"/>
        <end position="190"/>
    </location>
</feature>
<dbReference type="STRING" id="555874.SAMN04488065_1300"/>
<feature type="transmembrane region" description="Helical" evidence="1">
    <location>
        <begin position="100"/>
        <end position="124"/>
    </location>
</feature>
<dbReference type="AlphaFoldDB" id="A0A1H3X3Y6"/>
<dbReference type="OrthoDB" id="387634at2157"/>
<evidence type="ECO:0008006" key="4">
    <source>
        <dbReference type="Google" id="ProtNLM"/>
    </source>
</evidence>
<organism evidence="2 3">
    <name type="scientific">Haloplanus vescus</name>
    <dbReference type="NCBI Taxonomy" id="555874"/>
    <lineage>
        <taxon>Archaea</taxon>
        <taxon>Methanobacteriati</taxon>
        <taxon>Methanobacteriota</taxon>
        <taxon>Stenosarchaea group</taxon>
        <taxon>Halobacteria</taxon>
        <taxon>Halobacteriales</taxon>
        <taxon>Haloferacaceae</taxon>
        <taxon>Haloplanus</taxon>
    </lineage>
</organism>
<evidence type="ECO:0000313" key="3">
    <source>
        <dbReference type="Proteomes" id="UP000236755"/>
    </source>
</evidence>
<dbReference type="RefSeq" id="WP_092633051.1">
    <property type="nucleotide sequence ID" value="NZ_FNQT01000001.1"/>
</dbReference>